<proteinExistence type="predicted"/>
<organism evidence="1 2">
    <name type="scientific">Flavobacterium salmonis</name>
    <dbReference type="NCBI Taxonomy" id="2654844"/>
    <lineage>
        <taxon>Bacteria</taxon>
        <taxon>Pseudomonadati</taxon>
        <taxon>Bacteroidota</taxon>
        <taxon>Flavobacteriia</taxon>
        <taxon>Flavobacteriales</taxon>
        <taxon>Flavobacteriaceae</taxon>
        <taxon>Flavobacterium</taxon>
    </lineage>
</organism>
<dbReference type="Proteomes" id="UP000530060">
    <property type="component" value="Unassembled WGS sequence"/>
</dbReference>
<reference evidence="1 2" key="1">
    <citation type="submission" date="2020-06" db="EMBL/GenBank/DDBJ databases">
        <authorList>
            <person name="Criscuolo A."/>
        </authorList>
    </citation>
    <scope>NUCLEOTIDE SEQUENCE [LARGE SCALE GENOMIC DNA]</scope>
    <source>
        <strain evidence="2">CIP 111411</strain>
    </source>
</reference>
<gene>
    <name evidence="1" type="ORF">FLAT13_00556</name>
</gene>
<protein>
    <submittedName>
        <fullName evidence="1">Uncharacterized protein</fullName>
    </submittedName>
</protein>
<name>A0A6V6YPX8_9FLAO</name>
<comment type="caution">
    <text evidence="1">The sequence shown here is derived from an EMBL/GenBank/DDBJ whole genome shotgun (WGS) entry which is preliminary data.</text>
</comment>
<dbReference type="AlphaFoldDB" id="A0A6V6YPX8"/>
<sequence length="85" mass="9784">MCGCEQQSHCRTGTLYTRTMRTTTLIIALLSFANCKAQVENKNVTTTLNNNTKERPSITPEFEKLNLEDYKKGLIKKKEINEKKM</sequence>
<evidence type="ECO:0000313" key="2">
    <source>
        <dbReference type="Proteomes" id="UP000530060"/>
    </source>
</evidence>
<accession>A0A6V6YPX8</accession>
<evidence type="ECO:0000313" key="1">
    <source>
        <dbReference type="EMBL" id="CAD0001429.1"/>
    </source>
</evidence>
<dbReference type="EMBL" id="CAIJDP010000057">
    <property type="protein sequence ID" value="CAD0001429.1"/>
    <property type="molecule type" value="Genomic_DNA"/>
</dbReference>
<keyword evidence="2" id="KW-1185">Reference proteome</keyword>